<dbReference type="InterPro" id="IPR000463">
    <property type="entry name" value="Fatty_acid-bd"/>
</dbReference>
<protein>
    <recommendedName>
        <fullName evidence="2">Cytosolic fatty-acid binding proteins domain-containing protein</fullName>
    </recommendedName>
</protein>
<reference evidence="3" key="1">
    <citation type="submission" date="2023-01" db="EMBL/GenBank/DDBJ databases">
        <title>Metagenome sequencing of chrysophaentin producing Chrysophaeum taylorii.</title>
        <authorList>
            <person name="Davison J."/>
            <person name="Bewley C."/>
        </authorList>
    </citation>
    <scope>NUCLEOTIDE SEQUENCE</scope>
    <source>
        <strain evidence="3">NIES-1699</strain>
    </source>
</reference>
<name>A0AAD7ULT8_9STRA</name>
<evidence type="ECO:0000313" key="4">
    <source>
        <dbReference type="Proteomes" id="UP001230188"/>
    </source>
</evidence>
<organism evidence="3 4">
    <name type="scientific">Chrysophaeum taylorii</name>
    <dbReference type="NCBI Taxonomy" id="2483200"/>
    <lineage>
        <taxon>Eukaryota</taxon>
        <taxon>Sar</taxon>
        <taxon>Stramenopiles</taxon>
        <taxon>Ochrophyta</taxon>
        <taxon>Pelagophyceae</taxon>
        <taxon>Pelagomonadales</taxon>
        <taxon>Pelagomonadaceae</taxon>
        <taxon>Chrysophaeum</taxon>
    </lineage>
</organism>
<evidence type="ECO:0000313" key="3">
    <source>
        <dbReference type="EMBL" id="KAJ8611314.1"/>
    </source>
</evidence>
<dbReference type="AlphaFoldDB" id="A0AAD7ULT8"/>
<evidence type="ECO:0000256" key="1">
    <source>
        <dbReference type="SAM" id="MobiDB-lite"/>
    </source>
</evidence>
<feature type="domain" description="Cytosolic fatty-acid binding proteins" evidence="2">
    <location>
        <begin position="75"/>
        <end position="92"/>
    </location>
</feature>
<feature type="region of interest" description="Disordered" evidence="1">
    <location>
        <begin position="14"/>
        <end position="36"/>
    </location>
</feature>
<dbReference type="InterPro" id="IPR012674">
    <property type="entry name" value="Calycin"/>
</dbReference>
<dbReference type="GO" id="GO:0008289">
    <property type="term" value="F:lipid binding"/>
    <property type="evidence" value="ECO:0007669"/>
    <property type="project" value="InterPro"/>
</dbReference>
<comment type="caution">
    <text evidence="3">The sequence shown here is derived from an EMBL/GenBank/DDBJ whole genome shotgun (WGS) entry which is preliminary data.</text>
</comment>
<dbReference type="EMBL" id="JAQMWT010000077">
    <property type="protein sequence ID" value="KAJ8611314.1"/>
    <property type="molecule type" value="Genomic_DNA"/>
</dbReference>
<dbReference type="PROSITE" id="PS00214">
    <property type="entry name" value="FABP"/>
    <property type="match status" value="1"/>
</dbReference>
<gene>
    <name evidence="3" type="ORF">CTAYLR_006622</name>
</gene>
<accession>A0AAD7ULT8</accession>
<keyword evidence="4" id="KW-1185">Reference proteome</keyword>
<evidence type="ECO:0000259" key="2">
    <source>
        <dbReference type="PROSITE" id="PS00214"/>
    </source>
</evidence>
<dbReference type="Gene3D" id="2.40.128.20">
    <property type="match status" value="1"/>
</dbReference>
<sequence>MKVLLIVVAGAEALAPPPPGPGRGDDSRKRPLSPMVWAGPVTLGTTTTLVIVDRRREKRDERGAAGFELGQDFSGRWKLAKSVNFDEYLESLNVSSTHRKFATRATVEHRIRRWPDGDNTKYEVCVVNRLGKKCELFTVGARPIESSDARGDPITKRTEWEGPDKKVLVTSVNSTAGALVDRRILTSEDEMVMELISPTRVRAFRIFSRVQEEKEPAAGKQLTAFVRHRRWWRGTPSPLVEAGYYHQ</sequence>
<proteinExistence type="predicted"/>
<dbReference type="Proteomes" id="UP001230188">
    <property type="component" value="Unassembled WGS sequence"/>
</dbReference>
<dbReference type="SUPFAM" id="SSF50814">
    <property type="entry name" value="Lipocalins"/>
    <property type="match status" value="1"/>
</dbReference>